<evidence type="ECO:0000256" key="5">
    <source>
        <dbReference type="ARBA" id="ARBA00022801"/>
    </source>
</evidence>
<dbReference type="GO" id="GO:0003729">
    <property type="term" value="F:mRNA binding"/>
    <property type="evidence" value="ECO:0007669"/>
    <property type="project" value="InterPro"/>
</dbReference>
<dbReference type="GO" id="GO:0016787">
    <property type="term" value="F:hydrolase activity"/>
    <property type="evidence" value="ECO:0007669"/>
    <property type="project" value="UniProtKB-KW"/>
</dbReference>
<reference evidence="8 9" key="1">
    <citation type="journal article" date="2016" name="Environ. Microbiol.">
        <title>Genomic resolution of a cold subsurface aquifer community provides metabolic insights for novel microbes adapted to high CO concentrations.</title>
        <authorList>
            <person name="Probst A.J."/>
            <person name="Castelle C.J."/>
            <person name="Singh A."/>
            <person name="Brown C.T."/>
            <person name="Anantharaman K."/>
            <person name="Sharon I."/>
            <person name="Hug L.A."/>
            <person name="Burstein D."/>
            <person name="Emerson J.B."/>
            <person name="Thomas B.C."/>
            <person name="Banfield J.F."/>
        </authorList>
    </citation>
    <scope>NUCLEOTIDE SEQUENCE [LARGE SCALE GENOMIC DNA]</scope>
    <source>
        <strain evidence="8">CG2_30_39_24</strain>
    </source>
</reference>
<evidence type="ECO:0000256" key="7">
    <source>
        <dbReference type="ARBA" id="ARBA00023016"/>
    </source>
</evidence>
<dbReference type="EMBL" id="MNYR01000042">
    <property type="protein sequence ID" value="OIP55503.1"/>
    <property type="molecule type" value="Genomic_DNA"/>
</dbReference>
<keyword evidence="7" id="KW-0346">Stress response</keyword>
<dbReference type="STRING" id="1805236.AUK13_02710"/>
<dbReference type="InterPro" id="IPR012933">
    <property type="entry name" value="HicA_mRNA_interferase"/>
</dbReference>
<evidence type="ECO:0000256" key="3">
    <source>
        <dbReference type="ARBA" id="ARBA00022722"/>
    </source>
</evidence>
<dbReference type="InterPro" id="IPR038570">
    <property type="entry name" value="HicA_sf"/>
</dbReference>
<dbReference type="Gene3D" id="3.30.920.30">
    <property type="entry name" value="Hypothetical protein"/>
    <property type="match status" value="1"/>
</dbReference>
<evidence type="ECO:0000256" key="6">
    <source>
        <dbReference type="ARBA" id="ARBA00022884"/>
    </source>
</evidence>
<dbReference type="GO" id="GO:0004519">
    <property type="term" value="F:endonuclease activity"/>
    <property type="evidence" value="ECO:0007669"/>
    <property type="project" value="UniProtKB-KW"/>
</dbReference>
<sequence>MSKLPVIKPKELIKILKNFGFVEHRQKGSHLILKHSDGQRAVIPIHQGRDIPTGTLRSILNDADISVDELTKYL</sequence>
<proteinExistence type="inferred from homology"/>
<evidence type="ECO:0000256" key="4">
    <source>
        <dbReference type="ARBA" id="ARBA00022759"/>
    </source>
</evidence>
<protein>
    <recommendedName>
        <fullName evidence="10">Toxin HicA</fullName>
    </recommendedName>
</protein>
<keyword evidence="4" id="KW-0255">Endonuclease</keyword>
<comment type="similarity">
    <text evidence="1">Belongs to the HicA mRNA interferase family.</text>
</comment>
<keyword evidence="5" id="KW-0378">Hydrolase</keyword>
<dbReference type="SUPFAM" id="SSF54786">
    <property type="entry name" value="YcfA/nrd intein domain"/>
    <property type="match status" value="1"/>
</dbReference>
<keyword evidence="2" id="KW-1277">Toxin-antitoxin system</keyword>
<dbReference type="Pfam" id="PF07927">
    <property type="entry name" value="HicA_toxin"/>
    <property type="match status" value="1"/>
</dbReference>
<dbReference type="Proteomes" id="UP000183922">
    <property type="component" value="Unassembled WGS sequence"/>
</dbReference>
<dbReference type="PANTHER" id="PTHR34873">
    <property type="entry name" value="SSR1766 PROTEIN"/>
    <property type="match status" value="1"/>
</dbReference>
<evidence type="ECO:0000256" key="1">
    <source>
        <dbReference type="ARBA" id="ARBA00006620"/>
    </source>
</evidence>
<gene>
    <name evidence="8" type="ORF">AUK13_02710</name>
</gene>
<accession>A0A1J5FGG5</accession>
<evidence type="ECO:0000256" key="2">
    <source>
        <dbReference type="ARBA" id="ARBA00022649"/>
    </source>
</evidence>
<dbReference type="AlphaFoldDB" id="A0A1J5FGG5"/>
<keyword evidence="3" id="KW-0540">Nuclease</keyword>
<organism evidence="8 9">
    <name type="scientific">Candidatus Kuenenbacteria bacterium CG2_30_39_24</name>
    <dbReference type="NCBI Taxonomy" id="1805236"/>
    <lineage>
        <taxon>Bacteria</taxon>
        <taxon>Candidatus Kueneniibacteriota</taxon>
    </lineage>
</organism>
<keyword evidence="6" id="KW-0694">RNA-binding</keyword>
<evidence type="ECO:0000313" key="8">
    <source>
        <dbReference type="EMBL" id="OIP55503.1"/>
    </source>
</evidence>
<name>A0A1J5FGG5_9BACT</name>
<evidence type="ECO:0000313" key="9">
    <source>
        <dbReference type="Proteomes" id="UP000183922"/>
    </source>
</evidence>
<comment type="caution">
    <text evidence="8">The sequence shown here is derived from an EMBL/GenBank/DDBJ whole genome shotgun (WGS) entry which is preliminary data.</text>
</comment>
<evidence type="ECO:0008006" key="10">
    <source>
        <dbReference type="Google" id="ProtNLM"/>
    </source>
</evidence>
<dbReference type="PANTHER" id="PTHR34873:SF3">
    <property type="entry name" value="ADDICTION MODULE TOXIN, HICA FAMILY"/>
    <property type="match status" value="1"/>
</dbReference>